<name>A0A8T3YLY3_9ARCH</name>
<dbReference type="AlphaFoldDB" id="A0A8T3YLY3"/>
<reference evidence="1" key="1">
    <citation type="submission" date="2020-07" db="EMBL/GenBank/DDBJ databases">
        <title>Huge and variable diversity of episymbiotic CPR bacteria and DPANN archaea in groundwater ecosystems.</title>
        <authorList>
            <person name="He C.Y."/>
            <person name="Keren R."/>
            <person name="Whittaker M."/>
            <person name="Farag I.F."/>
            <person name="Doudna J."/>
            <person name="Cate J.H.D."/>
            <person name="Banfield J.F."/>
        </authorList>
    </citation>
    <scope>NUCLEOTIDE SEQUENCE</scope>
    <source>
        <strain evidence="1">NC_groundwater_1296_Ag_S-0.2um_52_80</strain>
    </source>
</reference>
<accession>A0A8T3YLY3</accession>
<organism evidence="1 2">
    <name type="scientific">Candidatus Iainarchaeum sp</name>
    <dbReference type="NCBI Taxonomy" id="3101447"/>
    <lineage>
        <taxon>Archaea</taxon>
        <taxon>Candidatus Iainarchaeota</taxon>
        <taxon>Candidatus Iainarchaeia</taxon>
        <taxon>Candidatus Iainarchaeales</taxon>
        <taxon>Candidatus Iainarchaeaceae</taxon>
        <taxon>Candidatus Iainarchaeum</taxon>
    </lineage>
</organism>
<gene>
    <name evidence="1" type="ORF">HY544_01045</name>
</gene>
<proteinExistence type="predicted"/>
<protein>
    <submittedName>
        <fullName evidence="1">Uncharacterized protein</fullName>
    </submittedName>
</protein>
<comment type="caution">
    <text evidence="1">The sequence shown here is derived from an EMBL/GenBank/DDBJ whole genome shotgun (WGS) entry which is preliminary data.</text>
</comment>
<dbReference type="EMBL" id="JACQPB010000013">
    <property type="protein sequence ID" value="MBI4210078.1"/>
    <property type="molecule type" value="Genomic_DNA"/>
</dbReference>
<dbReference type="Proteomes" id="UP000732298">
    <property type="component" value="Unassembled WGS sequence"/>
</dbReference>
<evidence type="ECO:0000313" key="2">
    <source>
        <dbReference type="Proteomes" id="UP000732298"/>
    </source>
</evidence>
<evidence type="ECO:0000313" key="1">
    <source>
        <dbReference type="EMBL" id="MBI4210078.1"/>
    </source>
</evidence>
<sequence length="168" mass="17949">MRGFVFSLDSAGAVVILASAMFLFVAMGNAHPLDMGQAAVMADDAVYALEGSGYVALTLDTNSVSQAAQRIRLELLGLLPGFDANVTVARYEVDEEECTDQQAFSVCFPDSDKSTGSSGVVAAGQYVSGRKFYMVPEPDNGQAGEHGKGKGGKLKVRVYALDYYVWRD</sequence>